<reference evidence="1" key="1">
    <citation type="journal article" date="2021" name="Ecol Indic">
        <title>Morphological and molecular identification reveals that waters from an isolated oasis in Tamanrasset (extreme South of Algerian Sahara) are colonized by opportunistic and pollution-tolerant diatom species.</title>
        <authorList>
            <person name="Gastineau R."/>
            <person name="Hamedi C."/>
            <person name="Baba Hamed M.B."/>
            <person name="Abi-Ayad S.-M.E.-A."/>
            <person name="Bak M."/>
            <person name="Lemieux C."/>
            <person name="Turmel M."/>
            <person name="Dobosz S."/>
            <person name="Wrobel R.J."/>
            <person name="Kierzek A."/>
            <person name="Lange-Bertalot H."/>
            <person name="Witkowski A."/>
        </authorList>
    </citation>
    <scope>NUCLEOTIDE SEQUENCE</scope>
    <source>
        <strain evidence="1">SZCZR1828</strain>
    </source>
</reference>
<dbReference type="RefSeq" id="YP_010133692.1">
    <property type="nucleotide sequence ID" value="NC_056787.1"/>
</dbReference>
<organism evidence="1">
    <name type="scientific">Nitzschia supralitorea</name>
    <dbReference type="NCBI Taxonomy" id="303403"/>
    <lineage>
        <taxon>Eukaryota</taxon>
        <taxon>Sar</taxon>
        <taxon>Stramenopiles</taxon>
        <taxon>Ochrophyta</taxon>
        <taxon>Bacillariophyta</taxon>
        <taxon>Bacillariophyceae</taxon>
        <taxon>Bacillariophycidae</taxon>
        <taxon>Bacillariales</taxon>
        <taxon>Bacillariaceae</taxon>
        <taxon>Nitzschia</taxon>
    </lineage>
</organism>
<dbReference type="EMBL" id="MT383638">
    <property type="protein sequence ID" value="QWM93238.1"/>
    <property type="molecule type" value="Genomic_DNA"/>
</dbReference>
<dbReference type="AlphaFoldDB" id="A0A8F0WFP6"/>
<evidence type="ECO:0000313" key="1">
    <source>
        <dbReference type="EMBL" id="QWM93181.1"/>
    </source>
</evidence>
<keyword evidence="1" id="KW-0934">Plastid</keyword>
<sequence length="135" mass="15804">MKIKKLEYLCGPKDLVNDCLDVLIFLNDQYCTQNFYYVVTTPQFLSTLMKESKSEFVLPHHPYIIVSKLTDENIRTAIQAFIDAEDDLYWLKLYHISATLNIEDINEILYRKKKENIAVKAKINTEIDAESDINH</sequence>
<gene>
    <name evidence="1" type="primary">orf135</name>
</gene>
<protein>
    <submittedName>
        <fullName evidence="1">Uncharacterized protein</fullName>
    </submittedName>
</protein>
<dbReference type="GeneID" id="67123287"/>
<proteinExistence type="predicted"/>
<dbReference type="GeneID" id="67123285"/>
<accession>A0A8F0WFP6</accession>
<dbReference type="RefSeq" id="YP_010133749.1">
    <property type="nucleotide sequence ID" value="NC_056787.1"/>
</dbReference>
<name>A0A8F0WFP6_9STRA</name>
<geneLocation type="chloroplast" evidence="1"/>
<keyword evidence="1" id="KW-0150">Chloroplast</keyword>
<dbReference type="EMBL" id="MT383638">
    <property type="protein sequence ID" value="QWM93181.1"/>
    <property type="molecule type" value="Genomic_DNA"/>
</dbReference>